<keyword evidence="1" id="KW-1185">Reference proteome</keyword>
<reference evidence="2" key="1">
    <citation type="submission" date="2022-11" db="UniProtKB">
        <authorList>
            <consortium name="WormBaseParasite"/>
        </authorList>
    </citation>
    <scope>IDENTIFICATION</scope>
</reference>
<dbReference type="Proteomes" id="UP000887540">
    <property type="component" value="Unplaced"/>
</dbReference>
<accession>A0A914CPI8</accession>
<organism evidence="1 2">
    <name type="scientific">Acrobeloides nanus</name>
    <dbReference type="NCBI Taxonomy" id="290746"/>
    <lineage>
        <taxon>Eukaryota</taxon>
        <taxon>Metazoa</taxon>
        <taxon>Ecdysozoa</taxon>
        <taxon>Nematoda</taxon>
        <taxon>Chromadorea</taxon>
        <taxon>Rhabditida</taxon>
        <taxon>Tylenchina</taxon>
        <taxon>Cephalobomorpha</taxon>
        <taxon>Cephaloboidea</taxon>
        <taxon>Cephalobidae</taxon>
        <taxon>Acrobeloides</taxon>
    </lineage>
</organism>
<proteinExistence type="predicted"/>
<dbReference type="WBParaSite" id="ACRNAN_scaffold1303.g17321.t1">
    <property type="protein sequence ID" value="ACRNAN_scaffold1303.g17321.t1"/>
    <property type="gene ID" value="ACRNAN_scaffold1303.g17321"/>
</dbReference>
<dbReference type="AlphaFoldDB" id="A0A914CPI8"/>
<evidence type="ECO:0000313" key="2">
    <source>
        <dbReference type="WBParaSite" id="ACRNAN_scaffold1303.g17321.t1"/>
    </source>
</evidence>
<evidence type="ECO:0000313" key="1">
    <source>
        <dbReference type="Proteomes" id="UP000887540"/>
    </source>
</evidence>
<sequence length="66" mass="7653">MDTRANAIDEISSGGSREIQSVRYEERKDVWEIASADCCNCDLQPNNSSRTIFMLISVLYDTRKWY</sequence>
<protein>
    <submittedName>
        <fullName evidence="2">Uncharacterized protein</fullName>
    </submittedName>
</protein>
<name>A0A914CPI8_9BILA</name>